<dbReference type="AlphaFoldDB" id="B4M8L4"/>
<evidence type="ECO:0000256" key="14">
    <source>
        <dbReference type="ARBA" id="ARBA00031966"/>
    </source>
</evidence>
<feature type="domain" description="DNA-directed DNA polymerase family A palm" evidence="15">
    <location>
        <begin position="790"/>
        <end position="1050"/>
    </location>
</feature>
<dbReference type="InParanoid" id="B4M8L4"/>
<dbReference type="GO" id="GO:0003887">
    <property type="term" value="F:DNA-directed DNA polymerase activity"/>
    <property type="evidence" value="ECO:0007669"/>
    <property type="project" value="UniProtKB-KW"/>
</dbReference>
<dbReference type="Pfam" id="PF18136">
    <property type="entry name" value="DNApol_Exo"/>
    <property type="match status" value="1"/>
</dbReference>
<dbReference type="eggNOG" id="KOG3657">
    <property type="taxonomic scope" value="Eukaryota"/>
</dbReference>
<dbReference type="Gene3D" id="3.30.420.390">
    <property type="match status" value="2"/>
</dbReference>
<keyword evidence="10" id="KW-0239">DNA-directed DNA polymerase</keyword>
<keyword evidence="7 16" id="KW-0548">Nucleotidyltransferase</keyword>
<dbReference type="FunCoup" id="B4M8L4">
    <property type="interactions" value="354"/>
</dbReference>
<dbReference type="Proteomes" id="UP000008792">
    <property type="component" value="Unassembled WGS sequence"/>
</dbReference>
<keyword evidence="9" id="KW-0460">Magnesium</keyword>
<name>B4M8L4_DROVI</name>
<proteinExistence type="inferred from homology"/>
<evidence type="ECO:0000256" key="4">
    <source>
        <dbReference type="ARBA" id="ARBA00012417"/>
    </source>
</evidence>
<dbReference type="OMA" id="AMHITNL"/>
<dbReference type="InterPro" id="IPR002297">
    <property type="entry name" value="DNA-dir_DNA_pol_A_mt"/>
</dbReference>
<protein>
    <recommendedName>
        <fullName evidence="5">DNA polymerase subunit gamma-1</fullName>
        <ecNumber evidence="4">2.7.7.7</ecNumber>
    </recommendedName>
    <alternativeName>
        <fullName evidence="14">Mitochondrial DNA polymerase catalytic subunit</fullName>
    </alternativeName>
</protein>
<keyword evidence="6 16" id="KW-0808">Transferase</keyword>
<comment type="similarity">
    <text evidence="3">Belongs to the DNA polymerase type-A family.</text>
</comment>
<evidence type="ECO:0000313" key="16">
    <source>
        <dbReference type="EMBL" id="EDW57540.1"/>
    </source>
</evidence>
<evidence type="ECO:0000256" key="10">
    <source>
        <dbReference type="ARBA" id="ARBA00022932"/>
    </source>
</evidence>
<evidence type="ECO:0000256" key="3">
    <source>
        <dbReference type="ARBA" id="ARBA00007705"/>
    </source>
</evidence>
<keyword evidence="12" id="KW-0496">Mitochondrion</keyword>
<dbReference type="GO" id="GO:0005760">
    <property type="term" value="C:gamma DNA polymerase complex"/>
    <property type="evidence" value="ECO:0007669"/>
    <property type="project" value="InterPro"/>
</dbReference>
<dbReference type="FunFam" id="3.30.420.390:FF:000008">
    <property type="entry name" value="DNA polymerase family A"/>
    <property type="match status" value="1"/>
</dbReference>
<keyword evidence="17" id="KW-1185">Reference proteome</keyword>
<gene>
    <name evidence="16" type="primary">Dvir\GJ18089</name>
    <name evidence="16" type="ORF">Dvir_GJ18089</name>
</gene>
<evidence type="ECO:0000256" key="1">
    <source>
        <dbReference type="ARBA" id="ARBA00001946"/>
    </source>
</evidence>
<dbReference type="GO" id="GO:0003677">
    <property type="term" value="F:DNA binding"/>
    <property type="evidence" value="ECO:0007669"/>
    <property type="project" value="UniProtKB-KW"/>
</dbReference>
<dbReference type="SUPFAM" id="SSF56672">
    <property type="entry name" value="DNA/RNA polymerases"/>
    <property type="match status" value="1"/>
</dbReference>
<dbReference type="FunFam" id="3.30.420.390:FF:000001">
    <property type="entry name" value="DNA polymerase gamma, catalytic subunit"/>
    <property type="match status" value="1"/>
</dbReference>
<dbReference type="GO" id="GO:0008408">
    <property type="term" value="F:3'-5' exonuclease activity"/>
    <property type="evidence" value="ECO:0007669"/>
    <property type="project" value="TreeGrafter"/>
</dbReference>
<dbReference type="SUPFAM" id="SSF53098">
    <property type="entry name" value="Ribonuclease H-like"/>
    <property type="match status" value="1"/>
</dbReference>
<keyword evidence="11" id="KW-0238">DNA-binding</keyword>
<organism evidence="16 17">
    <name type="scientific">Drosophila virilis</name>
    <name type="common">Fruit fly</name>
    <dbReference type="NCBI Taxonomy" id="7244"/>
    <lineage>
        <taxon>Eukaryota</taxon>
        <taxon>Metazoa</taxon>
        <taxon>Ecdysozoa</taxon>
        <taxon>Arthropoda</taxon>
        <taxon>Hexapoda</taxon>
        <taxon>Insecta</taxon>
        <taxon>Pterygota</taxon>
        <taxon>Neoptera</taxon>
        <taxon>Endopterygota</taxon>
        <taxon>Diptera</taxon>
        <taxon>Brachycera</taxon>
        <taxon>Muscomorpha</taxon>
        <taxon>Ephydroidea</taxon>
        <taxon>Drosophilidae</taxon>
        <taxon>Drosophila</taxon>
    </lineage>
</organism>
<dbReference type="Gene3D" id="1.10.150.20">
    <property type="entry name" value="5' to 3' exonuclease, C-terminal subdomain"/>
    <property type="match status" value="1"/>
</dbReference>
<evidence type="ECO:0000259" key="15">
    <source>
        <dbReference type="SMART" id="SM00482"/>
    </source>
</evidence>
<dbReference type="FunFam" id="1.10.150.20:FF:000024">
    <property type="entry name" value="DNA polymerase gamma, catalytic subunit"/>
    <property type="match status" value="1"/>
</dbReference>
<dbReference type="GO" id="GO:0042645">
    <property type="term" value="C:mitochondrial nucleoid"/>
    <property type="evidence" value="ECO:0007669"/>
    <property type="project" value="UniProtKB-SubCell"/>
</dbReference>
<dbReference type="STRING" id="7244.B4M8L4"/>
<reference evidence="16 17" key="1">
    <citation type="journal article" date="2007" name="Nature">
        <title>Evolution of genes and genomes on the Drosophila phylogeny.</title>
        <authorList>
            <consortium name="Drosophila 12 Genomes Consortium"/>
            <person name="Clark A.G."/>
            <person name="Eisen M.B."/>
            <person name="Smith D.R."/>
            <person name="Bergman C.M."/>
            <person name="Oliver B."/>
            <person name="Markow T.A."/>
            <person name="Kaufman T.C."/>
            <person name="Kellis M."/>
            <person name="Gelbart W."/>
            <person name="Iyer V.N."/>
            <person name="Pollard D.A."/>
            <person name="Sackton T.B."/>
            <person name="Larracuente A.M."/>
            <person name="Singh N.D."/>
            <person name="Abad J.P."/>
            <person name="Abt D.N."/>
            <person name="Adryan B."/>
            <person name="Aguade M."/>
            <person name="Akashi H."/>
            <person name="Anderson W.W."/>
            <person name="Aquadro C.F."/>
            <person name="Ardell D.H."/>
            <person name="Arguello R."/>
            <person name="Artieri C.G."/>
            <person name="Barbash D.A."/>
            <person name="Barker D."/>
            <person name="Barsanti P."/>
            <person name="Batterham P."/>
            <person name="Batzoglou S."/>
            <person name="Begun D."/>
            <person name="Bhutkar A."/>
            <person name="Blanco E."/>
            <person name="Bosak S.A."/>
            <person name="Bradley R.K."/>
            <person name="Brand A.D."/>
            <person name="Brent M.R."/>
            <person name="Brooks A.N."/>
            <person name="Brown R.H."/>
            <person name="Butlin R.K."/>
            <person name="Caggese C."/>
            <person name="Calvi B.R."/>
            <person name="Bernardo de Carvalho A."/>
            <person name="Caspi A."/>
            <person name="Castrezana S."/>
            <person name="Celniker S.E."/>
            <person name="Chang J.L."/>
            <person name="Chapple C."/>
            <person name="Chatterji S."/>
            <person name="Chinwalla A."/>
            <person name="Civetta A."/>
            <person name="Clifton S.W."/>
            <person name="Comeron J.M."/>
            <person name="Costello J.C."/>
            <person name="Coyne J.A."/>
            <person name="Daub J."/>
            <person name="David R.G."/>
            <person name="Delcher A.L."/>
            <person name="Delehaunty K."/>
            <person name="Do C.B."/>
            <person name="Ebling H."/>
            <person name="Edwards K."/>
            <person name="Eickbush T."/>
            <person name="Evans J.D."/>
            <person name="Filipski A."/>
            <person name="Findeiss S."/>
            <person name="Freyhult E."/>
            <person name="Fulton L."/>
            <person name="Fulton R."/>
            <person name="Garcia A.C."/>
            <person name="Gardiner A."/>
            <person name="Garfield D.A."/>
            <person name="Garvin B.E."/>
            <person name="Gibson G."/>
            <person name="Gilbert D."/>
            <person name="Gnerre S."/>
            <person name="Godfrey J."/>
            <person name="Good R."/>
            <person name="Gotea V."/>
            <person name="Gravely B."/>
            <person name="Greenberg A.J."/>
            <person name="Griffiths-Jones S."/>
            <person name="Gross S."/>
            <person name="Guigo R."/>
            <person name="Gustafson E.A."/>
            <person name="Haerty W."/>
            <person name="Hahn M.W."/>
            <person name="Halligan D.L."/>
            <person name="Halpern A.L."/>
            <person name="Halter G.M."/>
            <person name="Han M.V."/>
            <person name="Heger A."/>
            <person name="Hillier L."/>
            <person name="Hinrichs A.S."/>
            <person name="Holmes I."/>
            <person name="Hoskins R.A."/>
            <person name="Hubisz M.J."/>
            <person name="Hultmark D."/>
            <person name="Huntley M.A."/>
            <person name="Jaffe D.B."/>
            <person name="Jagadeeshan S."/>
            <person name="Jeck W.R."/>
            <person name="Johnson J."/>
            <person name="Jones C.D."/>
            <person name="Jordan W.C."/>
            <person name="Karpen G.H."/>
            <person name="Kataoka E."/>
            <person name="Keightley P.D."/>
            <person name="Kheradpour P."/>
            <person name="Kirkness E.F."/>
            <person name="Koerich L.B."/>
            <person name="Kristiansen K."/>
            <person name="Kudrna D."/>
            <person name="Kulathinal R.J."/>
            <person name="Kumar S."/>
            <person name="Kwok R."/>
            <person name="Lander E."/>
            <person name="Langley C.H."/>
            <person name="Lapoint R."/>
            <person name="Lazzaro B.P."/>
            <person name="Lee S.J."/>
            <person name="Levesque L."/>
            <person name="Li R."/>
            <person name="Lin C.F."/>
            <person name="Lin M.F."/>
            <person name="Lindblad-Toh K."/>
            <person name="Llopart A."/>
            <person name="Long M."/>
            <person name="Low L."/>
            <person name="Lozovsky E."/>
            <person name="Lu J."/>
            <person name="Luo M."/>
            <person name="Machado C.A."/>
            <person name="Makalowski W."/>
            <person name="Marzo M."/>
            <person name="Matsuda M."/>
            <person name="Matzkin L."/>
            <person name="McAllister B."/>
            <person name="McBride C.S."/>
            <person name="McKernan B."/>
            <person name="McKernan K."/>
            <person name="Mendez-Lago M."/>
            <person name="Minx P."/>
            <person name="Mollenhauer M.U."/>
            <person name="Montooth K."/>
            <person name="Mount S.M."/>
            <person name="Mu X."/>
            <person name="Myers E."/>
            <person name="Negre B."/>
            <person name="Newfeld S."/>
            <person name="Nielsen R."/>
            <person name="Noor M.A."/>
            <person name="O'Grady P."/>
            <person name="Pachter L."/>
            <person name="Papaceit M."/>
            <person name="Parisi M.J."/>
            <person name="Parisi M."/>
            <person name="Parts L."/>
            <person name="Pedersen J.S."/>
            <person name="Pesole G."/>
            <person name="Phillippy A.M."/>
            <person name="Ponting C.P."/>
            <person name="Pop M."/>
            <person name="Porcelli D."/>
            <person name="Powell J.R."/>
            <person name="Prohaska S."/>
            <person name="Pruitt K."/>
            <person name="Puig M."/>
            <person name="Quesneville H."/>
            <person name="Ram K.R."/>
            <person name="Rand D."/>
            <person name="Rasmussen M.D."/>
            <person name="Reed L.K."/>
            <person name="Reenan R."/>
            <person name="Reily A."/>
            <person name="Remington K.A."/>
            <person name="Rieger T.T."/>
            <person name="Ritchie M.G."/>
            <person name="Robin C."/>
            <person name="Rogers Y.H."/>
            <person name="Rohde C."/>
            <person name="Rozas J."/>
            <person name="Rubenfield M.J."/>
            <person name="Ruiz A."/>
            <person name="Russo S."/>
            <person name="Salzberg S.L."/>
            <person name="Sanchez-Gracia A."/>
            <person name="Saranga D.J."/>
            <person name="Sato H."/>
            <person name="Schaeffer S.W."/>
            <person name="Schatz M.C."/>
            <person name="Schlenke T."/>
            <person name="Schwartz R."/>
            <person name="Segarra C."/>
            <person name="Singh R.S."/>
            <person name="Sirot L."/>
            <person name="Sirota M."/>
            <person name="Sisneros N.B."/>
            <person name="Smith C.D."/>
            <person name="Smith T.F."/>
            <person name="Spieth J."/>
            <person name="Stage D.E."/>
            <person name="Stark A."/>
            <person name="Stephan W."/>
            <person name="Strausberg R.L."/>
            <person name="Strempel S."/>
            <person name="Sturgill D."/>
            <person name="Sutton G."/>
            <person name="Sutton G.G."/>
            <person name="Tao W."/>
            <person name="Teichmann S."/>
            <person name="Tobari Y.N."/>
            <person name="Tomimura Y."/>
            <person name="Tsolas J.M."/>
            <person name="Valente V.L."/>
            <person name="Venter E."/>
            <person name="Venter J.C."/>
            <person name="Vicario S."/>
            <person name="Vieira F.G."/>
            <person name="Vilella A.J."/>
            <person name="Villasante A."/>
            <person name="Walenz B."/>
            <person name="Wang J."/>
            <person name="Wasserman M."/>
            <person name="Watts T."/>
            <person name="Wilson D."/>
            <person name="Wilson R.K."/>
            <person name="Wing R.A."/>
            <person name="Wolfner M.F."/>
            <person name="Wong A."/>
            <person name="Wong G.K."/>
            <person name="Wu C.I."/>
            <person name="Wu G."/>
            <person name="Yamamoto D."/>
            <person name="Yang H.P."/>
            <person name="Yang S.P."/>
            <person name="Yorke J.A."/>
            <person name="Yoshida K."/>
            <person name="Zdobnov E."/>
            <person name="Zhang P."/>
            <person name="Zhang Y."/>
            <person name="Zimin A.V."/>
            <person name="Baldwin J."/>
            <person name="Abdouelleil A."/>
            <person name="Abdulkadir J."/>
            <person name="Abebe A."/>
            <person name="Abera B."/>
            <person name="Abreu J."/>
            <person name="Acer S.C."/>
            <person name="Aftuck L."/>
            <person name="Alexander A."/>
            <person name="An P."/>
            <person name="Anderson E."/>
            <person name="Anderson S."/>
            <person name="Arachi H."/>
            <person name="Azer M."/>
            <person name="Bachantsang P."/>
            <person name="Barry A."/>
            <person name="Bayul T."/>
            <person name="Berlin A."/>
            <person name="Bessette D."/>
            <person name="Bloom T."/>
            <person name="Blye J."/>
            <person name="Boguslavskiy L."/>
            <person name="Bonnet C."/>
            <person name="Boukhgalter B."/>
            <person name="Bourzgui I."/>
            <person name="Brown A."/>
            <person name="Cahill P."/>
            <person name="Channer S."/>
            <person name="Cheshatsang Y."/>
            <person name="Chuda L."/>
            <person name="Citroen M."/>
            <person name="Collymore A."/>
            <person name="Cooke P."/>
            <person name="Costello M."/>
            <person name="D'Aco K."/>
            <person name="Daza R."/>
            <person name="De Haan G."/>
            <person name="DeGray S."/>
            <person name="DeMaso C."/>
            <person name="Dhargay N."/>
            <person name="Dooley K."/>
            <person name="Dooley E."/>
            <person name="Doricent M."/>
            <person name="Dorje P."/>
            <person name="Dorjee K."/>
            <person name="Dupes A."/>
            <person name="Elong R."/>
            <person name="Falk J."/>
            <person name="Farina A."/>
            <person name="Faro S."/>
            <person name="Ferguson D."/>
            <person name="Fisher S."/>
            <person name="Foley C.D."/>
            <person name="Franke A."/>
            <person name="Friedrich D."/>
            <person name="Gadbois L."/>
            <person name="Gearin G."/>
            <person name="Gearin C.R."/>
            <person name="Giannoukos G."/>
            <person name="Goode T."/>
            <person name="Graham J."/>
            <person name="Grandbois E."/>
            <person name="Grewal S."/>
            <person name="Gyaltsen K."/>
            <person name="Hafez N."/>
            <person name="Hagos B."/>
            <person name="Hall J."/>
            <person name="Henson C."/>
            <person name="Hollinger A."/>
            <person name="Honan T."/>
            <person name="Huard M.D."/>
            <person name="Hughes L."/>
            <person name="Hurhula B."/>
            <person name="Husby M.E."/>
            <person name="Kamat A."/>
            <person name="Kanga B."/>
            <person name="Kashin S."/>
            <person name="Khazanovich D."/>
            <person name="Kisner P."/>
            <person name="Lance K."/>
            <person name="Lara M."/>
            <person name="Lee W."/>
            <person name="Lennon N."/>
            <person name="Letendre F."/>
            <person name="LeVine R."/>
            <person name="Lipovsky A."/>
            <person name="Liu X."/>
            <person name="Liu J."/>
            <person name="Liu S."/>
            <person name="Lokyitsang T."/>
            <person name="Lokyitsang Y."/>
            <person name="Lubonja R."/>
            <person name="Lui A."/>
            <person name="MacDonald P."/>
            <person name="Magnisalis V."/>
            <person name="Maru K."/>
            <person name="Matthews C."/>
            <person name="McCusker W."/>
            <person name="McDonough S."/>
            <person name="Mehta T."/>
            <person name="Meldrim J."/>
            <person name="Meneus L."/>
            <person name="Mihai O."/>
            <person name="Mihalev A."/>
            <person name="Mihova T."/>
            <person name="Mittelman R."/>
            <person name="Mlenga V."/>
            <person name="Montmayeur A."/>
            <person name="Mulrain L."/>
            <person name="Navidi A."/>
            <person name="Naylor J."/>
            <person name="Negash T."/>
            <person name="Nguyen T."/>
            <person name="Nguyen N."/>
            <person name="Nicol R."/>
            <person name="Norbu C."/>
            <person name="Norbu N."/>
            <person name="Novod N."/>
            <person name="O'Neill B."/>
            <person name="Osman S."/>
            <person name="Markiewicz E."/>
            <person name="Oyono O.L."/>
            <person name="Patti C."/>
            <person name="Phunkhang P."/>
            <person name="Pierre F."/>
            <person name="Priest M."/>
            <person name="Raghuraman S."/>
            <person name="Rege F."/>
            <person name="Reyes R."/>
            <person name="Rise C."/>
            <person name="Rogov P."/>
            <person name="Ross K."/>
            <person name="Ryan E."/>
            <person name="Settipalli S."/>
            <person name="Shea T."/>
            <person name="Sherpa N."/>
            <person name="Shi L."/>
            <person name="Shih D."/>
            <person name="Sparrow T."/>
            <person name="Spaulding J."/>
            <person name="Stalker J."/>
            <person name="Stange-Thomann N."/>
            <person name="Stavropoulos S."/>
            <person name="Stone C."/>
            <person name="Strader C."/>
            <person name="Tesfaye S."/>
            <person name="Thomson T."/>
            <person name="Thoulutsang Y."/>
            <person name="Thoulutsang D."/>
            <person name="Topham K."/>
            <person name="Topping I."/>
            <person name="Tsamla T."/>
            <person name="Vassiliev H."/>
            <person name="Vo A."/>
            <person name="Wangchuk T."/>
            <person name="Wangdi T."/>
            <person name="Weiand M."/>
            <person name="Wilkinson J."/>
            <person name="Wilson A."/>
            <person name="Yadav S."/>
            <person name="Young G."/>
            <person name="Yu Q."/>
            <person name="Zembek L."/>
            <person name="Zhong D."/>
            <person name="Zimmer A."/>
            <person name="Zwirko Z."/>
            <person name="Jaffe D.B."/>
            <person name="Alvarez P."/>
            <person name="Brockman W."/>
            <person name="Butler J."/>
            <person name="Chin C."/>
            <person name="Gnerre S."/>
            <person name="Grabherr M."/>
            <person name="Kleber M."/>
            <person name="Mauceli E."/>
            <person name="MacCallum I."/>
        </authorList>
    </citation>
    <scope>NUCLEOTIDE SEQUENCE [LARGE SCALE GENOMIC DNA]</scope>
    <source>
        <strain evidence="17">Tucson 15010-1051.87</strain>
    </source>
</reference>
<evidence type="ECO:0000256" key="11">
    <source>
        <dbReference type="ARBA" id="ARBA00023125"/>
    </source>
</evidence>
<dbReference type="PANTHER" id="PTHR10267:SF0">
    <property type="entry name" value="DNA POLYMERASE SUBUNIT GAMMA-1"/>
    <property type="match status" value="1"/>
</dbReference>
<sequence length="1150" mass="130653">MRLLRCYATKAGREHYASSNVKIFRKLPSKTKLKSKHALPTTSTTSPANVEYAENLVKVQMISQNLHRQLFPQAKREYTNAERVAAKLYNAELQRHGIDVASTEPMPDVKLKLPPLRGKNIEEHFYAIAKEQVAPYEALLQPLVACQQLPAKPKRWAFYAGWTAYDPVDGSATPVPQPLEKGIIFDVEVCVSEGSAPVLATAVSTKRWYCWVSPKLTKHRLSVPQVEPIDVDQNERPHYTLDELIPLGCGEPGLVVGHNVSYDRARLREQYLIEDTGTRFVDTMSLHMCVSGITSYQRAMLKSKKEPAEEDLSWLEQSALNNLVDVHRLYCGGEPLSKEPRNIFVEGTLEQVRQQFQSLVNYCAGDVEATHRILTKLYPMFAARFPHPVTLAGMLEMGSAYLPVNSNWERYIRDAQLTYEDLSIEAKYHLGRRAEEACALLHDEQYRQHLWLWDEDWSVQSLKLKQLPKRKQLPTVHLLEQELNPEQRRLQRKFQHLYDQRALLPARRPLLPGYPQWYRKLCRKPPTCYTDDQPEEANVEPWTPGACDISTGMQIAPKLLSLCWEGYPLHYQREHGWGFLVPFRSVECSGNSKLPIEQLLTRCAIPEFARQYAAGEDGELAMDMLPKQIDEHLSKRQFYKKISQRQQQLEQNYKGSGVWCNQVLDDCCFFLKLPHKNGPSFRVGNPLSKDFLNKFSEHALSSGDPTCQAAARVIEIARMMSYWRNNQDRILGQMVVWLQAEELPSELRIHAKRMAYGAIVPQIVVAGTLTRRAMESTWMTASNSRANRIGSELRSMVQAPPGYKLVGADVDSQELWIASVLGDAYAHGEHGATPLGWMTLSGSKSNGSDMHSITAKVVGISRDHAKVLNYARIYGAGQQFAETLLQQFNPTLSATEAKAKAMKMFAATKGKRVYRLREEFHDEQEDRPYSSYEAKRLALQRNRPVGEVFHRPSWHGGTESAMFNRLEEIATREQPETPFLNCRLSRALESHGESDQEQRFLPTRVNWVVQSGAVDFLHLMLVSMRWLLGTHARFCLSFHDELRYLVKDELAAKAALAMHVTNLLTRSFCASRIGLTDLPMSVAFFSSVEVDTVLRKECTLDCQTPSNPHGLQIGYGISPGQSLSIEDAIAKAGGHDLSQWPWLKRPKELS</sequence>
<keyword evidence="8" id="KW-0235">DNA replication</keyword>
<evidence type="ECO:0000256" key="9">
    <source>
        <dbReference type="ARBA" id="ARBA00022842"/>
    </source>
</evidence>
<dbReference type="InterPro" id="IPR043502">
    <property type="entry name" value="DNA/RNA_pol_sf"/>
</dbReference>
<dbReference type="GO" id="GO:0006264">
    <property type="term" value="P:mitochondrial DNA replication"/>
    <property type="evidence" value="ECO:0007669"/>
    <property type="project" value="TreeGrafter"/>
</dbReference>
<dbReference type="Gene3D" id="3.30.70.370">
    <property type="match status" value="1"/>
</dbReference>
<keyword evidence="13" id="KW-1135">Mitochondrion nucleoid</keyword>
<comment type="subcellular location">
    <subcellularLocation>
        <location evidence="2">Mitochondrion matrix</location>
        <location evidence="2">Mitochondrion nucleoid</location>
    </subcellularLocation>
</comment>
<dbReference type="InterPro" id="IPR012337">
    <property type="entry name" value="RNaseH-like_sf"/>
</dbReference>
<dbReference type="Pfam" id="PF00476">
    <property type="entry name" value="DNA_pol_A"/>
    <property type="match status" value="1"/>
</dbReference>
<dbReference type="InterPro" id="IPR019760">
    <property type="entry name" value="DNA-dir_DNA_pol_A_CS"/>
</dbReference>
<dbReference type="PANTHER" id="PTHR10267">
    <property type="entry name" value="DNA POLYMERASE SUBUNIT GAMMA-1"/>
    <property type="match status" value="1"/>
</dbReference>
<evidence type="ECO:0000313" key="17">
    <source>
        <dbReference type="Proteomes" id="UP000008792"/>
    </source>
</evidence>
<evidence type="ECO:0000256" key="2">
    <source>
        <dbReference type="ARBA" id="ARBA00004436"/>
    </source>
</evidence>
<dbReference type="PRINTS" id="PR00867">
    <property type="entry name" value="DNAPOLG"/>
</dbReference>
<dbReference type="InterPro" id="IPR001098">
    <property type="entry name" value="DNA-dir_DNA_pol_A_palm_dom"/>
</dbReference>
<accession>B4M8L4</accession>
<comment type="cofactor">
    <cofactor evidence="1">
        <name>Mg(2+)</name>
        <dbReference type="ChEBI" id="CHEBI:18420"/>
    </cofactor>
</comment>
<evidence type="ECO:0000256" key="13">
    <source>
        <dbReference type="ARBA" id="ARBA00023271"/>
    </source>
</evidence>
<dbReference type="HOGENOM" id="CLU_001524_2_2_1"/>
<evidence type="ECO:0000256" key="6">
    <source>
        <dbReference type="ARBA" id="ARBA00022679"/>
    </source>
</evidence>
<dbReference type="InterPro" id="IPR041336">
    <property type="entry name" value="DNApol_Exo"/>
</dbReference>
<evidence type="ECO:0000256" key="8">
    <source>
        <dbReference type="ARBA" id="ARBA00022705"/>
    </source>
</evidence>
<dbReference type="KEGG" id="dvi:6634339"/>
<dbReference type="SMART" id="SM00482">
    <property type="entry name" value="POLAc"/>
    <property type="match status" value="1"/>
</dbReference>
<dbReference type="PROSITE" id="PS00447">
    <property type="entry name" value="DNA_POLYMERASE_A"/>
    <property type="match status" value="1"/>
</dbReference>
<dbReference type="PhylomeDB" id="B4M8L4"/>
<dbReference type="EC" id="2.7.7.7" evidence="4"/>
<evidence type="ECO:0000256" key="12">
    <source>
        <dbReference type="ARBA" id="ARBA00023128"/>
    </source>
</evidence>
<dbReference type="OrthoDB" id="5588663at2759"/>
<evidence type="ECO:0000256" key="5">
    <source>
        <dbReference type="ARBA" id="ARBA00015350"/>
    </source>
</evidence>
<dbReference type="EMBL" id="CH940654">
    <property type="protein sequence ID" value="EDW57540.1"/>
    <property type="molecule type" value="Genomic_DNA"/>
</dbReference>
<evidence type="ECO:0000256" key="7">
    <source>
        <dbReference type="ARBA" id="ARBA00022695"/>
    </source>
</evidence>